<keyword evidence="2" id="KW-0863">Zinc-finger</keyword>
<gene>
    <name evidence="7" type="ORF">NDU88_003298</name>
</gene>
<dbReference type="CDD" id="cd20901">
    <property type="entry name" value="CC_AF10"/>
    <property type="match status" value="1"/>
</dbReference>
<dbReference type="Proteomes" id="UP001066276">
    <property type="component" value="Chromosome 2_1"/>
</dbReference>
<dbReference type="GO" id="GO:0031491">
    <property type="term" value="F:nucleosome binding"/>
    <property type="evidence" value="ECO:0007669"/>
    <property type="project" value="TreeGrafter"/>
</dbReference>
<evidence type="ECO:0000256" key="5">
    <source>
        <dbReference type="SAM" id="MobiDB-lite"/>
    </source>
</evidence>
<dbReference type="PROSITE" id="PS51805">
    <property type="entry name" value="EPHD"/>
    <property type="match status" value="1"/>
</dbReference>
<reference evidence="7" key="1">
    <citation type="journal article" date="2022" name="bioRxiv">
        <title>Sequencing and chromosome-scale assembly of the giantPleurodeles waltlgenome.</title>
        <authorList>
            <person name="Brown T."/>
            <person name="Elewa A."/>
            <person name="Iarovenko S."/>
            <person name="Subramanian E."/>
            <person name="Araus A.J."/>
            <person name="Petzold A."/>
            <person name="Susuki M."/>
            <person name="Suzuki K.-i.T."/>
            <person name="Hayashi T."/>
            <person name="Toyoda A."/>
            <person name="Oliveira C."/>
            <person name="Osipova E."/>
            <person name="Leigh N.D."/>
            <person name="Simon A."/>
            <person name="Yun M.H."/>
        </authorList>
    </citation>
    <scope>NUCLEOTIDE SEQUENCE</scope>
    <source>
        <strain evidence="7">20211129_DDA</strain>
        <tissue evidence="7">Liver</tissue>
    </source>
</reference>
<dbReference type="AlphaFoldDB" id="A0AAV7VHG8"/>
<dbReference type="EMBL" id="JANPWB010000003">
    <property type="protein sequence ID" value="KAJ1199464.1"/>
    <property type="molecule type" value="Genomic_DNA"/>
</dbReference>
<feature type="coiled-coil region" evidence="4">
    <location>
        <begin position="677"/>
        <end position="711"/>
    </location>
</feature>
<feature type="compositionally biased region" description="Basic and acidic residues" evidence="5">
    <location>
        <begin position="232"/>
        <end position="241"/>
    </location>
</feature>
<keyword evidence="1" id="KW-0479">Metal-binding</keyword>
<dbReference type="InterPro" id="IPR049773">
    <property type="entry name" value="AF10-like_CC"/>
</dbReference>
<evidence type="ECO:0000256" key="4">
    <source>
        <dbReference type="SAM" id="Coils"/>
    </source>
</evidence>
<dbReference type="Gene3D" id="3.30.40.10">
    <property type="entry name" value="Zinc/RING finger domain, C3HC4 (zinc finger)"/>
    <property type="match status" value="1"/>
</dbReference>
<feature type="region of interest" description="Disordered" evidence="5">
    <location>
        <begin position="420"/>
        <end position="451"/>
    </location>
</feature>
<protein>
    <recommendedName>
        <fullName evidence="6">PHD-type domain-containing protein</fullName>
    </recommendedName>
</protein>
<feature type="region of interest" description="Disordered" evidence="5">
    <location>
        <begin position="219"/>
        <end position="241"/>
    </location>
</feature>
<dbReference type="GO" id="GO:0042393">
    <property type="term" value="F:histone binding"/>
    <property type="evidence" value="ECO:0007669"/>
    <property type="project" value="TreeGrafter"/>
</dbReference>
<evidence type="ECO:0000256" key="1">
    <source>
        <dbReference type="ARBA" id="ARBA00022723"/>
    </source>
</evidence>
<comment type="caution">
    <text evidence="7">The sequence shown here is derived from an EMBL/GenBank/DDBJ whole genome shotgun (WGS) entry which is preliminary data.</text>
</comment>
<dbReference type="InterPro" id="IPR050701">
    <property type="entry name" value="Histone_Mod_Regulator"/>
</dbReference>
<dbReference type="PANTHER" id="PTHR13793:SF164">
    <property type="entry name" value="ALHAMBRA, ISOFORM P"/>
    <property type="match status" value="1"/>
</dbReference>
<dbReference type="InterPro" id="IPR034732">
    <property type="entry name" value="EPHD"/>
</dbReference>
<evidence type="ECO:0000259" key="6">
    <source>
        <dbReference type="PROSITE" id="PS51805"/>
    </source>
</evidence>
<dbReference type="Pfam" id="PF13832">
    <property type="entry name" value="zf-HC5HC2H_2"/>
    <property type="match status" value="1"/>
</dbReference>
<dbReference type="PANTHER" id="PTHR13793">
    <property type="entry name" value="PHD FINGER PROTEINS"/>
    <property type="match status" value="1"/>
</dbReference>
<accession>A0AAV7VHG8</accession>
<dbReference type="GO" id="GO:0005634">
    <property type="term" value="C:nucleus"/>
    <property type="evidence" value="ECO:0007669"/>
    <property type="project" value="TreeGrafter"/>
</dbReference>
<feature type="domain" description="PHD-type" evidence="6">
    <location>
        <begin position="16"/>
        <end position="132"/>
    </location>
</feature>
<evidence type="ECO:0000256" key="2">
    <source>
        <dbReference type="ARBA" id="ARBA00022771"/>
    </source>
</evidence>
<feature type="compositionally biased region" description="Polar residues" evidence="5">
    <location>
        <begin position="420"/>
        <end position="435"/>
    </location>
</feature>
<proteinExistence type="predicted"/>
<keyword evidence="8" id="KW-1185">Reference proteome</keyword>
<sequence>MVNLIYTGYEEGEKQTEKCELCPEKFGAFKRTDTGGWAHVVCALYIPEVNFACTTTMEPILLKDVPRDRFTKVCCICHKKGRESKGACMTCNAPRCTKAFHATCAQSVGLLCAERGAGSETLKYCGYCKEHLIQLGLYAKNGKKTLPQIRKAGSQQKVILPTKRGKERCKVYTDPGNNTSGYSIKCNDNTIWPMSAADFKKKIAPDKNKRVKITPSVCKRKRKASGSALHQHNQETAEGAVDKGKKLKLDVGYTNEEATVGKKRKLSKVTKQDSKGSKPLNGMKAIVSRLPVSPVPPVTSCTKDNTYMQNMLPATTTSTEGYNLKTLKGDDENKSYKCKPKIGRPRNQKLADTSGLKLICKKVKIHKLHNTDKKIANMQQPSPAVTRTVRLQDIAMKGTKLQKSTLTIPKMSQEIFKNGRPQSTGGVNGSNQNTAPAVPKGARKQNRATNSVTVQKLPRKVLPPLSKTVNSLNPRVKAVSVPSVTPAVDFTVGPKNASAKGVNVRKSPTPAAKPVYSQDIVVAVTRLQNSPPSFPAPVLLDSSNIHIDSLTSTPTSSKTDLVQQSIVTPNNFQMSFSTKANTGNTPALPRIPPPVVSGISRGDFSYNHSSVVLPSLLSHNPVSMKTSGVNREVPYDQTFTPLSESSIQDNMSLEQLLEKQWSEGHEFLLEHSTFSDVMDILRSLNQLQIENEQLNEKIRYLAAEKERLQIMQYQLSFPFPGRAVSLSTSPLSAQGALDIDSQTIKKHHQSAVLFVPHGCLVASKEKPEEKVDNILQESDH</sequence>
<evidence type="ECO:0000313" key="8">
    <source>
        <dbReference type="Proteomes" id="UP001066276"/>
    </source>
</evidence>
<organism evidence="7 8">
    <name type="scientific">Pleurodeles waltl</name>
    <name type="common">Iberian ribbed newt</name>
    <dbReference type="NCBI Taxonomy" id="8319"/>
    <lineage>
        <taxon>Eukaryota</taxon>
        <taxon>Metazoa</taxon>
        <taxon>Chordata</taxon>
        <taxon>Craniata</taxon>
        <taxon>Vertebrata</taxon>
        <taxon>Euteleostomi</taxon>
        <taxon>Amphibia</taxon>
        <taxon>Batrachia</taxon>
        <taxon>Caudata</taxon>
        <taxon>Salamandroidea</taxon>
        <taxon>Salamandridae</taxon>
        <taxon>Pleurodelinae</taxon>
        <taxon>Pleurodeles</taxon>
    </lineage>
</organism>
<dbReference type="InterPro" id="IPR013083">
    <property type="entry name" value="Znf_RING/FYVE/PHD"/>
</dbReference>
<name>A0AAV7VHG8_PLEWA</name>
<keyword evidence="3" id="KW-0862">Zinc</keyword>
<dbReference type="GO" id="GO:0008270">
    <property type="term" value="F:zinc ion binding"/>
    <property type="evidence" value="ECO:0007669"/>
    <property type="project" value="UniProtKB-KW"/>
</dbReference>
<keyword evidence="4" id="KW-0175">Coiled coil</keyword>
<evidence type="ECO:0000313" key="7">
    <source>
        <dbReference type="EMBL" id="KAJ1199464.1"/>
    </source>
</evidence>
<dbReference type="GO" id="GO:0006357">
    <property type="term" value="P:regulation of transcription by RNA polymerase II"/>
    <property type="evidence" value="ECO:0007669"/>
    <property type="project" value="TreeGrafter"/>
</dbReference>
<evidence type="ECO:0000256" key="3">
    <source>
        <dbReference type="ARBA" id="ARBA00022833"/>
    </source>
</evidence>